<comment type="caution">
    <text evidence="2">The sequence shown here is derived from an EMBL/GenBank/DDBJ whole genome shotgun (WGS) entry which is preliminary data.</text>
</comment>
<dbReference type="PANTHER" id="PTHR43682">
    <property type="entry name" value="LACTATE UTILIZATION PROTEIN C"/>
    <property type="match status" value="1"/>
</dbReference>
<dbReference type="InterPro" id="IPR024185">
    <property type="entry name" value="FTHF_cligase-like_sf"/>
</dbReference>
<dbReference type="Gene3D" id="3.40.50.10420">
    <property type="entry name" value="NagB/RpiA/CoA transferase-like"/>
    <property type="match status" value="1"/>
</dbReference>
<dbReference type="SUPFAM" id="SSF100950">
    <property type="entry name" value="NagB/RpiA/CoA transferase-like"/>
    <property type="match status" value="1"/>
</dbReference>
<evidence type="ECO:0000313" key="3">
    <source>
        <dbReference type="Proteomes" id="UP000586093"/>
    </source>
</evidence>
<dbReference type="Proteomes" id="UP000586093">
    <property type="component" value="Unassembled WGS sequence"/>
</dbReference>
<dbReference type="Pfam" id="PF02589">
    <property type="entry name" value="LUD_dom"/>
    <property type="match status" value="1"/>
</dbReference>
<feature type="domain" description="LUD" evidence="1">
    <location>
        <begin position="123"/>
        <end position="217"/>
    </location>
</feature>
<evidence type="ECO:0000259" key="1">
    <source>
        <dbReference type="Pfam" id="PF02589"/>
    </source>
</evidence>
<protein>
    <submittedName>
        <fullName evidence="2">LUD domain-containing protein</fullName>
    </submittedName>
</protein>
<dbReference type="EMBL" id="JACIVI010000001">
    <property type="protein sequence ID" value="MBB1161285.1"/>
    <property type="molecule type" value="Genomic_DNA"/>
</dbReference>
<dbReference type="PANTHER" id="PTHR43682:SF1">
    <property type="entry name" value="LACTATE UTILIZATION PROTEIN C"/>
    <property type="match status" value="1"/>
</dbReference>
<sequence>MDTSTARARILARIRSRQGRDALQKPAEAAERARWLAEHPRGPLPALEGDPVAHFQRMAARLETRLDRVATWAEAPAAVARHLAGLGLPGRGVASPALAGLDWAGAGLALEARAPRDGDLLAVTDCFCAVAETGSLVFASSPSRPAAAHLLPETHLVLLPVDRIDAHQEDAFERMRRELGQIPRGFNTVSGPSRTADIEQTIVIGAHGPYRVHVILIDEAATAP</sequence>
<dbReference type="InterPro" id="IPR037171">
    <property type="entry name" value="NagB/RpiA_transferase-like"/>
</dbReference>
<evidence type="ECO:0000313" key="2">
    <source>
        <dbReference type="EMBL" id="MBB1161285.1"/>
    </source>
</evidence>
<keyword evidence="3" id="KW-1185">Reference proteome</keyword>
<accession>A0A839HGS0</accession>
<dbReference type="RefSeq" id="WP_182661944.1">
    <property type="nucleotide sequence ID" value="NZ_JACIVI010000001.1"/>
</dbReference>
<gene>
    <name evidence="2" type="ORF">H4F90_04735</name>
</gene>
<dbReference type="InterPro" id="IPR003741">
    <property type="entry name" value="LUD_dom"/>
</dbReference>
<organism evidence="2 3">
    <name type="scientific">Aquariibacter albus</name>
    <dbReference type="NCBI Taxonomy" id="2759899"/>
    <lineage>
        <taxon>Bacteria</taxon>
        <taxon>Pseudomonadati</taxon>
        <taxon>Pseudomonadota</taxon>
        <taxon>Betaproteobacteria</taxon>
        <taxon>Burkholderiales</taxon>
        <taxon>Sphaerotilaceae</taxon>
        <taxon>Aquariibacter</taxon>
    </lineage>
</organism>
<name>A0A839HGS0_9BURK</name>
<dbReference type="AlphaFoldDB" id="A0A839HGS0"/>
<proteinExistence type="predicted"/>
<reference evidence="2 3" key="1">
    <citation type="submission" date="2020-08" db="EMBL/GenBank/DDBJ databases">
        <title>Aquariorum lacteus gen. nov., sp. nov., a new member of the family Comamonadaceae, isolated from freshwater aquarium.</title>
        <authorList>
            <person name="Chun S.-J."/>
        </authorList>
    </citation>
    <scope>NUCLEOTIDE SEQUENCE [LARGE SCALE GENOMIC DNA]</scope>
    <source>
        <strain evidence="2 3">SJAQ100</strain>
    </source>
</reference>